<sequence length="117" mass="12708">MTSLFAKSNSGSASVNTVGARDPRCNTLKGNDRVWTHQIPFIAVASGPTFAIRHRAMMYGLVCATAYISSTLHIHPVRAADQCSLRALHVNAAINLFAAARRTHPHHCRVSPLWCGT</sequence>
<gene>
    <name evidence="1" type="ordered locus">RLO149_c013500</name>
</gene>
<evidence type="ECO:0000313" key="2">
    <source>
        <dbReference type="Proteomes" id="UP000001353"/>
    </source>
</evidence>
<dbReference type="KEGG" id="rli:RLO149_c013500"/>
<protein>
    <submittedName>
        <fullName evidence="1">Uncharacterized protein</fullName>
    </submittedName>
</protein>
<dbReference type="STRING" id="391595.RLO149_c013500"/>
<reference evidence="1 2" key="1">
    <citation type="journal article" date="2011" name="BMC Genomics">
        <title>Comparative genome analysis and genome-guided physiological analysis of Roseobacter litoralis.</title>
        <authorList>
            <person name="Kalhoefer D."/>
            <person name="Thole S."/>
            <person name="Voget S."/>
            <person name="Lehmann R."/>
            <person name="Liesegang H."/>
            <person name="Wollher A."/>
            <person name="Daniel R."/>
            <person name="Simon M."/>
            <person name="Brinkhoff T."/>
        </authorList>
    </citation>
    <scope>NUCLEOTIDE SEQUENCE [LARGE SCALE GENOMIC DNA]</scope>
    <source>
        <strain evidence="2">ATCC 49566 / DSM 6996 / JCM 21268 / NBRC 15278 / OCh 149</strain>
    </source>
</reference>
<keyword evidence="2" id="KW-1185">Reference proteome</keyword>
<dbReference type="HOGENOM" id="CLU_2083110_0_0_5"/>
<evidence type="ECO:0000313" key="1">
    <source>
        <dbReference type="EMBL" id="AEI93352.1"/>
    </source>
</evidence>
<organism evidence="1 2">
    <name type="scientific">Roseobacter litoralis (strain ATCC 49566 / DSM 6996 / JCM 21268 / NBRC 15278 / OCh 149)</name>
    <dbReference type="NCBI Taxonomy" id="391595"/>
    <lineage>
        <taxon>Bacteria</taxon>
        <taxon>Pseudomonadati</taxon>
        <taxon>Pseudomonadota</taxon>
        <taxon>Alphaproteobacteria</taxon>
        <taxon>Rhodobacterales</taxon>
        <taxon>Roseobacteraceae</taxon>
        <taxon>Roseobacter</taxon>
    </lineage>
</organism>
<accession>F7ZE31</accession>
<dbReference type="Proteomes" id="UP000001353">
    <property type="component" value="Chromosome"/>
</dbReference>
<proteinExistence type="predicted"/>
<dbReference type="AlphaFoldDB" id="F7ZE31"/>
<dbReference type="EMBL" id="CP002623">
    <property type="protein sequence ID" value="AEI93352.1"/>
    <property type="molecule type" value="Genomic_DNA"/>
</dbReference>
<name>F7ZE31_ROSLO</name>